<feature type="transmembrane region" description="Helical" evidence="1">
    <location>
        <begin position="69"/>
        <end position="91"/>
    </location>
</feature>
<evidence type="ECO:0008006" key="4">
    <source>
        <dbReference type="Google" id="ProtNLM"/>
    </source>
</evidence>
<dbReference type="STRING" id="1801774.A3A05_03725"/>
<feature type="transmembrane region" description="Helical" evidence="1">
    <location>
        <begin position="38"/>
        <end position="57"/>
    </location>
</feature>
<dbReference type="EMBL" id="MFUY01000031">
    <property type="protein sequence ID" value="OGI85521.1"/>
    <property type="molecule type" value="Genomic_DNA"/>
</dbReference>
<keyword evidence="1" id="KW-0472">Membrane</keyword>
<name>A0A1F6WUG7_9BACT</name>
<feature type="transmembrane region" description="Helical" evidence="1">
    <location>
        <begin position="12"/>
        <end position="32"/>
    </location>
</feature>
<reference evidence="2 3" key="1">
    <citation type="journal article" date="2016" name="Nat. Commun.">
        <title>Thousands of microbial genomes shed light on interconnected biogeochemical processes in an aquifer system.</title>
        <authorList>
            <person name="Anantharaman K."/>
            <person name="Brown C.T."/>
            <person name="Hug L.A."/>
            <person name="Sharon I."/>
            <person name="Castelle C.J."/>
            <person name="Probst A.J."/>
            <person name="Thomas B.C."/>
            <person name="Singh A."/>
            <person name="Wilkins M.J."/>
            <person name="Karaoz U."/>
            <person name="Brodie E.L."/>
            <person name="Williams K.H."/>
            <person name="Hubbard S.S."/>
            <person name="Banfield J.F."/>
        </authorList>
    </citation>
    <scope>NUCLEOTIDE SEQUENCE [LARGE SCALE GENOMIC DNA]</scope>
</reference>
<sequence>MNRKKLLEHLVLLMFFIFIMNSLALQFYWYYSIWYFDIIMHFLSGFWVSLFFIYVFYVRKQIFTRLFPIFLFVLLIGISWELYEFYIYQYISQIPFDILDTTSDIFFDLSGGLCAILYLLVPLENQRTGSKE</sequence>
<dbReference type="Pfam" id="PF09997">
    <property type="entry name" value="DUF2238"/>
    <property type="match status" value="1"/>
</dbReference>
<dbReference type="Proteomes" id="UP000176187">
    <property type="component" value="Unassembled WGS sequence"/>
</dbReference>
<comment type="caution">
    <text evidence="2">The sequence shown here is derived from an EMBL/GenBank/DDBJ whole genome shotgun (WGS) entry which is preliminary data.</text>
</comment>
<feature type="transmembrane region" description="Helical" evidence="1">
    <location>
        <begin position="103"/>
        <end position="121"/>
    </location>
</feature>
<keyword evidence="1" id="KW-1133">Transmembrane helix</keyword>
<gene>
    <name evidence="2" type="ORF">A3A05_03725</name>
</gene>
<evidence type="ECO:0000313" key="2">
    <source>
        <dbReference type="EMBL" id="OGI85521.1"/>
    </source>
</evidence>
<evidence type="ECO:0000256" key="1">
    <source>
        <dbReference type="SAM" id="Phobius"/>
    </source>
</evidence>
<evidence type="ECO:0000313" key="3">
    <source>
        <dbReference type="Proteomes" id="UP000176187"/>
    </source>
</evidence>
<dbReference type="AlphaFoldDB" id="A0A1F6WUG7"/>
<protein>
    <recommendedName>
        <fullName evidence="4">VanZ-like domain-containing protein</fullName>
    </recommendedName>
</protein>
<organism evidence="2 3">
    <name type="scientific">Candidatus Nomurabacteria bacterium RIFCSPLOWO2_01_FULL_41_12</name>
    <dbReference type="NCBI Taxonomy" id="1801774"/>
    <lineage>
        <taxon>Bacteria</taxon>
        <taxon>Candidatus Nomuraibacteriota</taxon>
    </lineage>
</organism>
<dbReference type="InterPro" id="IPR014509">
    <property type="entry name" value="YjdF-like"/>
</dbReference>
<proteinExistence type="predicted"/>
<accession>A0A1F6WUG7</accession>
<keyword evidence="1" id="KW-0812">Transmembrane</keyword>